<organism evidence="2">
    <name type="scientific">Brassica oleracea</name>
    <name type="common">Wild cabbage</name>
    <dbReference type="NCBI Taxonomy" id="3712"/>
    <lineage>
        <taxon>Eukaryota</taxon>
        <taxon>Viridiplantae</taxon>
        <taxon>Streptophyta</taxon>
        <taxon>Embryophyta</taxon>
        <taxon>Tracheophyta</taxon>
        <taxon>Spermatophyta</taxon>
        <taxon>Magnoliopsida</taxon>
        <taxon>eudicotyledons</taxon>
        <taxon>Gunneridae</taxon>
        <taxon>Pentapetalae</taxon>
        <taxon>rosids</taxon>
        <taxon>malvids</taxon>
        <taxon>Brassicales</taxon>
        <taxon>Brassicaceae</taxon>
        <taxon>Brassiceae</taxon>
        <taxon>Brassica</taxon>
    </lineage>
</organism>
<name>A0A3P6C9P3_BRAOL</name>
<keyword evidence="1" id="KW-0472">Membrane</keyword>
<gene>
    <name evidence="2" type="ORF">BOLC4T25902H</name>
</gene>
<dbReference type="EMBL" id="LR031873">
    <property type="protein sequence ID" value="VDD10940.1"/>
    <property type="molecule type" value="Genomic_DNA"/>
</dbReference>
<feature type="transmembrane region" description="Helical" evidence="1">
    <location>
        <begin position="34"/>
        <end position="55"/>
    </location>
</feature>
<sequence>MMTMAILALCVSSLSIYITSSCTQLIFFACDQRLALFFSFLSVSSSLSVSSLLLLQSTTTKHLHLLLYTVERRRPCAYSKAGGMIWIVLAI</sequence>
<keyword evidence="1" id="KW-0812">Transmembrane</keyword>
<reference evidence="2" key="1">
    <citation type="submission" date="2018-11" db="EMBL/GenBank/DDBJ databases">
        <authorList>
            <consortium name="Genoscope - CEA"/>
            <person name="William W."/>
        </authorList>
    </citation>
    <scope>NUCLEOTIDE SEQUENCE</scope>
</reference>
<evidence type="ECO:0000256" key="1">
    <source>
        <dbReference type="SAM" id="Phobius"/>
    </source>
</evidence>
<dbReference type="AlphaFoldDB" id="A0A3P6C9P3"/>
<keyword evidence="1" id="KW-1133">Transmembrane helix</keyword>
<evidence type="ECO:0000313" key="2">
    <source>
        <dbReference type="EMBL" id="VDD10940.1"/>
    </source>
</evidence>
<accession>A0A3P6C9P3</accession>
<protein>
    <submittedName>
        <fullName evidence="2">Uncharacterized protein</fullName>
    </submittedName>
</protein>
<proteinExistence type="predicted"/>